<dbReference type="Pfam" id="PF03740">
    <property type="entry name" value="PdxJ"/>
    <property type="match status" value="1"/>
</dbReference>
<dbReference type="NCBIfam" id="NF003624">
    <property type="entry name" value="PRK05265.1-2"/>
    <property type="match status" value="1"/>
</dbReference>
<gene>
    <name evidence="4" type="primary">pdxJ</name>
    <name evidence="6" type="ORF">GOB93_09200</name>
</gene>
<dbReference type="InterPro" id="IPR036130">
    <property type="entry name" value="Pyridoxine-5'_phos_synth"/>
</dbReference>
<feature type="binding site" evidence="4">
    <location>
        <position position="48"/>
    </location>
    <ligand>
        <name>1-deoxy-D-xylulose 5-phosphate</name>
        <dbReference type="ChEBI" id="CHEBI:57792"/>
    </ligand>
</feature>
<feature type="active site" description="Proton acceptor" evidence="4">
    <location>
        <position position="73"/>
    </location>
</feature>
<dbReference type="NCBIfam" id="TIGR00559">
    <property type="entry name" value="pdxJ"/>
    <property type="match status" value="1"/>
</dbReference>
<dbReference type="NCBIfam" id="NF003625">
    <property type="entry name" value="PRK05265.1-3"/>
    <property type="match status" value="1"/>
</dbReference>
<feature type="binding site" evidence="4">
    <location>
        <position position="21"/>
    </location>
    <ligand>
        <name>3-amino-2-oxopropyl phosphate</name>
        <dbReference type="ChEBI" id="CHEBI:57279"/>
    </ligand>
</feature>
<dbReference type="NCBIfam" id="NF003627">
    <property type="entry name" value="PRK05265.1-5"/>
    <property type="match status" value="1"/>
</dbReference>
<dbReference type="InterPro" id="IPR013785">
    <property type="entry name" value="Aldolase_TIM"/>
</dbReference>
<evidence type="ECO:0000313" key="6">
    <source>
        <dbReference type="EMBL" id="NHN84814.1"/>
    </source>
</evidence>
<dbReference type="Proteomes" id="UP000635278">
    <property type="component" value="Unassembled WGS sequence"/>
</dbReference>
<feature type="binding site" evidence="4">
    <location>
        <position position="190"/>
    </location>
    <ligand>
        <name>3-amino-2-oxopropyl phosphate</name>
        <dbReference type="ChEBI" id="CHEBI:57279"/>
    </ligand>
</feature>
<feature type="binding site" evidence="4">
    <location>
        <begin position="12"/>
        <end position="13"/>
    </location>
    <ligand>
        <name>1-deoxy-D-xylulose 5-phosphate</name>
        <dbReference type="ChEBI" id="CHEBI:57792"/>
    </ligand>
</feature>
<dbReference type="PANTHER" id="PTHR30456:SF0">
    <property type="entry name" value="PYRIDOXINE 5'-PHOSPHATE SYNTHASE"/>
    <property type="match status" value="1"/>
</dbReference>
<dbReference type="RefSeq" id="WP_173583209.1">
    <property type="nucleotide sequence ID" value="NZ_WOTB01000010.1"/>
</dbReference>
<evidence type="ECO:0000256" key="3">
    <source>
        <dbReference type="ARBA" id="ARBA00023096"/>
    </source>
</evidence>
<comment type="catalytic activity">
    <reaction evidence="4">
        <text>3-amino-2-oxopropyl phosphate + 1-deoxy-D-xylulose 5-phosphate = pyridoxine 5'-phosphate + phosphate + 2 H2O + H(+)</text>
        <dbReference type="Rhea" id="RHEA:15265"/>
        <dbReference type="ChEBI" id="CHEBI:15377"/>
        <dbReference type="ChEBI" id="CHEBI:15378"/>
        <dbReference type="ChEBI" id="CHEBI:43474"/>
        <dbReference type="ChEBI" id="CHEBI:57279"/>
        <dbReference type="ChEBI" id="CHEBI:57792"/>
        <dbReference type="ChEBI" id="CHEBI:58589"/>
        <dbReference type="EC" id="2.6.99.2"/>
    </reaction>
</comment>
<protein>
    <recommendedName>
        <fullName evidence="4 5">Pyridoxine 5'-phosphate synthase</fullName>
        <shortName evidence="4">PNP synthase</shortName>
        <ecNumber evidence="4 5">2.6.99.2</ecNumber>
    </recommendedName>
</protein>
<dbReference type="HAMAP" id="MF_00279">
    <property type="entry name" value="PdxJ"/>
    <property type="match status" value="1"/>
</dbReference>
<comment type="subcellular location">
    <subcellularLocation>
        <location evidence="4">Cytoplasm</location>
    </subcellularLocation>
</comment>
<feature type="active site" description="Proton acceptor" evidence="4">
    <location>
        <position position="46"/>
    </location>
</feature>
<comment type="function">
    <text evidence="4">Catalyzes the complicated ring closure reaction between the two acyclic compounds 1-deoxy-D-xylulose-5-phosphate (DXP) and 3-amino-2-oxopropyl phosphate (1-amino-acetone-3-phosphate or AAP) to form pyridoxine 5'-phosphate (PNP) and inorganic phosphate.</text>
</comment>
<dbReference type="SUPFAM" id="SSF63892">
    <property type="entry name" value="Pyridoxine 5'-phosphate synthase"/>
    <property type="match status" value="1"/>
</dbReference>
<organism evidence="6 7">
    <name type="scientific">Acetobacter musti</name>
    <dbReference type="NCBI Taxonomy" id="864732"/>
    <lineage>
        <taxon>Bacteria</taxon>
        <taxon>Pseudomonadati</taxon>
        <taxon>Pseudomonadota</taxon>
        <taxon>Alphaproteobacteria</taxon>
        <taxon>Acetobacterales</taxon>
        <taxon>Acetobacteraceae</taxon>
        <taxon>Acetobacter</taxon>
    </lineage>
</organism>
<reference evidence="6 7" key="1">
    <citation type="journal article" date="2020" name="Int. J. Syst. Evol. Microbiol.">
        <title>Novel acetic acid bacteria from cider fermentations: Acetobacter conturbans sp. nov. and Acetobacter fallax sp. nov.</title>
        <authorList>
            <person name="Sombolestani A.S."/>
            <person name="Cleenwerck I."/>
            <person name="Cnockaert M."/>
            <person name="Borremans W."/>
            <person name="Wieme A.D."/>
            <person name="De Vuyst L."/>
            <person name="Vandamme P."/>
        </authorList>
    </citation>
    <scope>NUCLEOTIDE SEQUENCE [LARGE SCALE GENOMIC DNA]</scope>
    <source>
        <strain evidence="6 7">LMG 30640</strain>
    </source>
</reference>
<dbReference type="EC" id="2.6.99.2" evidence="4 5"/>
<feature type="binding site" evidence="4">
    <location>
        <position position="103"/>
    </location>
    <ligand>
        <name>1-deoxy-D-xylulose 5-phosphate</name>
        <dbReference type="ChEBI" id="CHEBI:57792"/>
    </ligand>
</feature>
<feature type="active site" description="Proton donor" evidence="4">
    <location>
        <position position="189"/>
    </location>
</feature>
<evidence type="ECO:0000256" key="4">
    <source>
        <dbReference type="HAMAP-Rule" id="MF_00279"/>
    </source>
</evidence>
<keyword evidence="2 4" id="KW-0808">Transferase</keyword>
<keyword evidence="1 4" id="KW-0963">Cytoplasm</keyword>
<dbReference type="EMBL" id="WOTB01000010">
    <property type="protein sequence ID" value="NHN84814.1"/>
    <property type="molecule type" value="Genomic_DNA"/>
</dbReference>
<comment type="similarity">
    <text evidence="4">Belongs to the PNP synthase family.</text>
</comment>
<feature type="site" description="Transition state stabilizer" evidence="4">
    <location>
        <position position="154"/>
    </location>
</feature>
<dbReference type="Gene3D" id="3.20.20.70">
    <property type="entry name" value="Aldolase class I"/>
    <property type="match status" value="1"/>
</dbReference>
<accession>A0ABX0JPX4</accession>
<evidence type="ECO:0000256" key="2">
    <source>
        <dbReference type="ARBA" id="ARBA00022679"/>
    </source>
</evidence>
<evidence type="ECO:0000313" key="7">
    <source>
        <dbReference type="Proteomes" id="UP000635278"/>
    </source>
</evidence>
<dbReference type="GO" id="GO:0033856">
    <property type="term" value="F:pyridoxine 5'-phosphate synthase activity"/>
    <property type="evidence" value="ECO:0007669"/>
    <property type="project" value="UniProtKB-EC"/>
</dbReference>
<keyword evidence="7" id="KW-1185">Reference proteome</keyword>
<evidence type="ECO:0000256" key="1">
    <source>
        <dbReference type="ARBA" id="ARBA00022490"/>
    </source>
</evidence>
<keyword evidence="3 4" id="KW-0664">Pyridoxine biosynthesis</keyword>
<comment type="caution">
    <text evidence="6">The sequence shown here is derived from an EMBL/GenBank/DDBJ whole genome shotgun (WGS) entry which is preliminary data.</text>
</comment>
<proteinExistence type="inferred from homology"/>
<feature type="binding site" evidence="4">
    <location>
        <position position="53"/>
    </location>
    <ligand>
        <name>1-deoxy-D-xylulose 5-phosphate</name>
        <dbReference type="ChEBI" id="CHEBI:57792"/>
    </ligand>
</feature>
<dbReference type="InterPro" id="IPR004569">
    <property type="entry name" value="PyrdxlP_synth_PdxJ"/>
</dbReference>
<dbReference type="CDD" id="cd00003">
    <property type="entry name" value="PNPsynthase"/>
    <property type="match status" value="1"/>
</dbReference>
<feature type="binding site" evidence="4">
    <location>
        <position position="10"/>
    </location>
    <ligand>
        <name>3-amino-2-oxopropyl phosphate</name>
        <dbReference type="ChEBI" id="CHEBI:57279"/>
    </ligand>
</feature>
<dbReference type="PANTHER" id="PTHR30456">
    <property type="entry name" value="PYRIDOXINE 5'-PHOSPHATE SYNTHASE"/>
    <property type="match status" value="1"/>
</dbReference>
<feature type="binding site" evidence="4">
    <location>
        <begin position="211"/>
        <end position="212"/>
    </location>
    <ligand>
        <name>3-amino-2-oxopropyl phosphate</name>
        <dbReference type="ChEBI" id="CHEBI:57279"/>
    </ligand>
</feature>
<comment type="subunit">
    <text evidence="4">Homooctamer; tetramer of dimers.</text>
</comment>
<sequence>MTVPPRLGVNIDHVATLRNARGGANPDPVEAALLALRSGADGITAHLREDRRHIRDEDLARLRAEIRAPLNMEMAATDEMVAIARDLRPHACCIVPERREEVTTEGGLDVAGQTDWLGPVVRALSSKGIRVSLFIDPDPLQISAAASVGTAVVELHTGAYALGADGELGRLKAAAAQAAALGLEVHAGHGLSFGNVAPVAAISEIAELNIGHFLIGQAIFDGLGPTVQEMRRLMTVARSV</sequence>
<evidence type="ECO:0000256" key="5">
    <source>
        <dbReference type="NCBIfam" id="TIGR00559"/>
    </source>
</evidence>
<name>A0ABX0JPX4_9PROT</name>
<comment type="pathway">
    <text evidence="4">Cofactor biosynthesis; pyridoxine 5'-phosphate biosynthesis; pyridoxine 5'-phosphate from D-erythrose 4-phosphate: step 5/5.</text>
</comment>